<evidence type="ECO:0000313" key="4">
    <source>
        <dbReference type="EMBL" id="SMB86796.1"/>
    </source>
</evidence>
<dbReference type="CDD" id="cd06552">
    <property type="entry name" value="ASCH_yqfb_like"/>
    <property type="match status" value="1"/>
</dbReference>
<comment type="catalytic activity">
    <reaction evidence="2">
        <text>N(4)-acetylcytosine + H2O = cytosine + acetate + H(+)</text>
        <dbReference type="Rhea" id="RHEA:62940"/>
        <dbReference type="ChEBI" id="CHEBI:15377"/>
        <dbReference type="ChEBI" id="CHEBI:15378"/>
        <dbReference type="ChEBI" id="CHEBI:16040"/>
        <dbReference type="ChEBI" id="CHEBI:30089"/>
        <dbReference type="ChEBI" id="CHEBI:146134"/>
        <dbReference type="EC" id="3.5.1.135"/>
    </reaction>
</comment>
<evidence type="ECO:0000256" key="1">
    <source>
        <dbReference type="ARBA" id="ARBA00022801"/>
    </source>
</evidence>
<dbReference type="PIRSF" id="PIRSF029143">
    <property type="entry name" value="UCP029143"/>
    <property type="match status" value="1"/>
</dbReference>
<evidence type="ECO:0000259" key="3">
    <source>
        <dbReference type="SMART" id="SM01022"/>
    </source>
</evidence>
<dbReference type="GO" id="GO:0005829">
    <property type="term" value="C:cytosol"/>
    <property type="evidence" value="ECO:0007669"/>
    <property type="project" value="TreeGrafter"/>
</dbReference>
<dbReference type="HAMAP" id="MF_00684">
    <property type="entry name" value="ac4C_amidohydr"/>
    <property type="match status" value="1"/>
</dbReference>
<keyword evidence="5" id="KW-1185">Reference proteome</keyword>
<proteinExistence type="inferred from homology"/>
<keyword evidence="1 2" id="KW-0378">Hydrolase</keyword>
<dbReference type="STRING" id="1122938.SAMN05660772_02585"/>
<dbReference type="PANTHER" id="PTHR38088">
    <property type="entry name" value="UCP029143 FAMILY PROTEIN"/>
    <property type="match status" value="1"/>
</dbReference>
<comment type="similarity">
    <text evidence="2">Belongs to the N(4)-acetylcytidine amidohydrolase family.</text>
</comment>
<dbReference type="Proteomes" id="UP000192408">
    <property type="component" value="Unassembled WGS sequence"/>
</dbReference>
<evidence type="ECO:0000313" key="5">
    <source>
        <dbReference type="Proteomes" id="UP000192408"/>
    </source>
</evidence>
<comment type="function">
    <text evidence="2">Catalyzes the hydrolysis of N(4)-acetylcytidine (ac4C).</text>
</comment>
<dbReference type="RefSeq" id="WP_084257388.1">
    <property type="nucleotide sequence ID" value="NZ_FWWV01000025.1"/>
</dbReference>
<dbReference type="Gene3D" id="2.30.130.30">
    <property type="entry name" value="Hypothetical protein"/>
    <property type="match status" value="1"/>
</dbReference>
<dbReference type="EMBL" id="FWWV01000025">
    <property type="protein sequence ID" value="SMB86796.1"/>
    <property type="molecule type" value="Genomic_DNA"/>
</dbReference>
<feature type="domain" description="ASCH" evidence="3">
    <location>
        <begin position="6"/>
        <end position="104"/>
    </location>
</feature>
<feature type="active site" description="Nucleophile" evidence="2">
    <location>
        <position position="24"/>
    </location>
</feature>
<dbReference type="Pfam" id="PF04266">
    <property type="entry name" value="ASCH"/>
    <property type="match status" value="1"/>
</dbReference>
<organism evidence="4 5">
    <name type="scientific">Pasteurella testudinis DSM 23072</name>
    <dbReference type="NCBI Taxonomy" id="1122938"/>
    <lineage>
        <taxon>Bacteria</taxon>
        <taxon>Pseudomonadati</taxon>
        <taxon>Pseudomonadota</taxon>
        <taxon>Gammaproteobacteria</taxon>
        <taxon>Pasteurellales</taxon>
        <taxon>Pasteurellaceae</taxon>
        <taxon>Pasteurella</taxon>
    </lineage>
</organism>
<feature type="active site" description="Proton donor" evidence="2">
    <location>
        <position position="74"/>
    </location>
</feature>
<reference evidence="5" key="1">
    <citation type="submission" date="2017-04" db="EMBL/GenBank/DDBJ databases">
        <authorList>
            <person name="Varghese N."/>
            <person name="Submissions S."/>
        </authorList>
    </citation>
    <scope>NUCLEOTIDE SEQUENCE [LARGE SCALE GENOMIC DNA]</scope>
    <source>
        <strain evidence="5">DSM 23072</strain>
    </source>
</reference>
<feature type="active site" description="Proton acceptor" evidence="2">
    <location>
        <position position="21"/>
    </location>
</feature>
<evidence type="ECO:0000256" key="2">
    <source>
        <dbReference type="HAMAP-Rule" id="MF_00684"/>
    </source>
</evidence>
<dbReference type="EC" id="3.5.1.135" evidence="2"/>
<dbReference type="GO" id="GO:0016813">
    <property type="term" value="F:hydrolase activity, acting on carbon-nitrogen (but not peptide) bonds, in linear amidines"/>
    <property type="evidence" value="ECO:0007669"/>
    <property type="project" value="UniProtKB-UniRule"/>
</dbReference>
<dbReference type="AlphaFoldDB" id="A0A1W1V0H3"/>
<dbReference type="NCBIfam" id="NF003443">
    <property type="entry name" value="PRK04980.1"/>
    <property type="match status" value="1"/>
</dbReference>
<comment type="catalytic activity">
    <reaction evidence="2">
        <text>N(4)-acetylcytidine + H2O = cytidine + acetate + H(+)</text>
        <dbReference type="Rhea" id="RHEA:62932"/>
        <dbReference type="ChEBI" id="CHEBI:15377"/>
        <dbReference type="ChEBI" id="CHEBI:15378"/>
        <dbReference type="ChEBI" id="CHEBI:17562"/>
        <dbReference type="ChEBI" id="CHEBI:30089"/>
        <dbReference type="ChEBI" id="CHEBI:70989"/>
        <dbReference type="EC" id="3.5.1.135"/>
    </reaction>
</comment>
<comment type="catalytic activity">
    <reaction evidence="2">
        <text>N(4)-acetyl-2'-deoxycytidine + H2O = 2'-deoxycytidine + acetate + H(+)</text>
        <dbReference type="Rhea" id="RHEA:62936"/>
        <dbReference type="ChEBI" id="CHEBI:15377"/>
        <dbReference type="ChEBI" id="CHEBI:15378"/>
        <dbReference type="ChEBI" id="CHEBI:15698"/>
        <dbReference type="ChEBI" id="CHEBI:30089"/>
        <dbReference type="ChEBI" id="CHEBI:146133"/>
        <dbReference type="EC" id="3.5.1.135"/>
    </reaction>
</comment>
<sequence length="104" mass="12235">MLATQITFFQRFEQDILNGSKTITIRDRSESHYQPQSVVDVFTYESQRWFAKIRILSVTPIAFAALNERHASQENMTLAQLKNVIREIYPHETALFVIQYELIK</sequence>
<protein>
    <recommendedName>
        <fullName evidence="2">N(4)-acetylcytidine amidohydrolase</fullName>
        <shortName evidence="2">ac4C amidohydrolase</shortName>
        <ecNumber evidence="2">3.5.1.135</ecNumber>
    </recommendedName>
</protein>
<name>A0A1W1V0H3_9PAST</name>
<dbReference type="PANTHER" id="PTHR38088:SF2">
    <property type="entry name" value="UCP029143 FAMILY PROTEIN"/>
    <property type="match status" value="1"/>
</dbReference>
<dbReference type="SMART" id="SM01022">
    <property type="entry name" value="ASCH"/>
    <property type="match status" value="1"/>
</dbReference>
<accession>A0A1W1V0H3</accession>
<gene>
    <name evidence="4" type="ORF">SAMN05660772_02585</name>
</gene>
<dbReference type="InterPro" id="IPR008314">
    <property type="entry name" value="AC4CH"/>
</dbReference>
<dbReference type="InterPro" id="IPR007374">
    <property type="entry name" value="ASCH_domain"/>
</dbReference>
<dbReference type="InterPro" id="IPR015947">
    <property type="entry name" value="PUA-like_sf"/>
</dbReference>
<dbReference type="SUPFAM" id="SSF88697">
    <property type="entry name" value="PUA domain-like"/>
    <property type="match status" value="1"/>
</dbReference>